<protein>
    <recommendedName>
        <fullName evidence="9">Transcriptional regulatory protein</fullName>
    </recommendedName>
</protein>
<feature type="domain" description="Response regulatory" evidence="11">
    <location>
        <begin position="7"/>
        <end position="123"/>
    </location>
</feature>
<dbReference type="Gene3D" id="1.10.10.10">
    <property type="entry name" value="Winged helix-like DNA-binding domain superfamily/Winged helix DNA-binding domain"/>
    <property type="match status" value="1"/>
</dbReference>
<evidence type="ECO:0000256" key="8">
    <source>
        <dbReference type="ARBA" id="ARBA00023163"/>
    </source>
</evidence>
<dbReference type="GO" id="GO:0003700">
    <property type="term" value="F:DNA-binding transcription factor activity"/>
    <property type="evidence" value="ECO:0007669"/>
    <property type="project" value="InterPro"/>
</dbReference>
<keyword evidence="13" id="KW-1185">Reference proteome</keyword>
<keyword evidence="5 9" id="KW-0805">Transcription regulation</keyword>
<dbReference type="InterPro" id="IPR024187">
    <property type="entry name" value="Sig_transdc_resp-reg_cit/mal"/>
</dbReference>
<keyword evidence="8 9" id="KW-0804">Transcription</keyword>
<dbReference type="Proteomes" id="UP000004324">
    <property type="component" value="Unassembled WGS sequence"/>
</dbReference>
<sequence>MSMKKIKVLIVEDDPMVAEINKNYTEAVEGFCVSCIARNGKDALEKINEIDIDLVILDIYLPEINGVDLLSLIRREDKNIDVIMITAADDSDTVSRVLRQGVIAYITKPFKFDRYRLILENYRRQKQTILQKTNLEQSDIDNLLAVSIQNEKKAMPKNLHTQTLTMITNYLLACKEPISAEELSSGVGISRVTCRRYLEYLVDKGQLQMDLSYISVGRPIHRFTLVSTDINL</sequence>
<dbReference type="EMBL" id="AKVJ01000029">
    <property type="protein sequence ID" value="EIW17793.1"/>
    <property type="molecule type" value="Genomic_DNA"/>
</dbReference>
<dbReference type="GO" id="GO:0000156">
    <property type="term" value="F:phosphorelay response regulator activity"/>
    <property type="evidence" value="ECO:0007669"/>
    <property type="project" value="TreeGrafter"/>
</dbReference>
<dbReference type="PROSITE" id="PS50110">
    <property type="entry name" value="RESPONSE_REGULATORY"/>
    <property type="match status" value="1"/>
</dbReference>
<dbReference type="OrthoDB" id="9759232at2"/>
<organism evidence="12 13">
    <name type="scientific">Pelosinus fermentans B4</name>
    <dbReference type="NCBI Taxonomy" id="1149862"/>
    <lineage>
        <taxon>Bacteria</taxon>
        <taxon>Bacillati</taxon>
        <taxon>Bacillota</taxon>
        <taxon>Negativicutes</taxon>
        <taxon>Selenomonadales</taxon>
        <taxon>Sporomusaceae</taxon>
        <taxon>Pelosinus</taxon>
    </lineage>
</organism>
<dbReference type="AlphaFoldDB" id="I8REH0"/>
<dbReference type="InterPro" id="IPR036390">
    <property type="entry name" value="WH_DNA-bd_sf"/>
</dbReference>
<dbReference type="PIRSF" id="PIRSF006171">
    <property type="entry name" value="RR_citrat_malat"/>
    <property type="match status" value="1"/>
</dbReference>
<dbReference type="GO" id="GO:0005737">
    <property type="term" value="C:cytoplasm"/>
    <property type="evidence" value="ECO:0007669"/>
    <property type="project" value="UniProtKB-SubCell"/>
</dbReference>
<feature type="modified residue" description="4-aspartylphosphate" evidence="10">
    <location>
        <position position="58"/>
    </location>
</feature>
<keyword evidence="2 9" id="KW-0963">Cytoplasm</keyword>
<dbReference type="InterPro" id="IPR001789">
    <property type="entry name" value="Sig_transdc_resp-reg_receiver"/>
</dbReference>
<evidence type="ECO:0000256" key="10">
    <source>
        <dbReference type="PROSITE-ProRule" id="PRU00169"/>
    </source>
</evidence>
<evidence type="ECO:0000256" key="2">
    <source>
        <dbReference type="ARBA" id="ARBA00022490"/>
    </source>
</evidence>
<evidence type="ECO:0000313" key="13">
    <source>
        <dbReference type="Proteomes" id="UP000004324"/>
    </source>
</evidence>
<keyword evidence="3 10" id="KW-0597">Phosphoprotein</keyword>
<keyword evidence="6 9" id="KW-0238">DNA-binding</keyword>
<dbReference type="SMART" id="SM00448">
    <property type="entry name" value="REC"/>
    <property type="match status" value="1"/>
</dbReference>
<dbReference type="Gene3D" id="3.40.50.2300">
    <property type="match status" value="1"/>
</dbReference>
<reference evidence="12 13" key="1">
    <citation type="journal article" date="2012" name="J. Bacteriol.">
        <title>Draft Genome Sequences for Two Metal-Reducing Pelosinus fermentans Strains Isolated from a Cr(VI)-Contaminated Site and for Type Strain R7.</title>
        <authorList>
            <person name="Brown S.D."/>
            <person name="Podar M."/>
            <person name="Klingeman D.M."/>
            <person name="Johnson C.M."/>
            <person name="Yang Z.K."/>
            <person name="Utturkar S.M."/>
            <person name="Land M.L."/>
            <person name="Mosher J.J."/>
            <person name="Hurt R.A.Jr."/>
            <person name="Phelps T.J."/>
            <person name="Palumbo A.V."/>
            <person name="Arkin A.P."/>
            <person name="Hazen T.C."/>
            <person name="Elias D.A."/>
        </authorList>
    </citation>
    <scope>NUCLEOTIDE SEQUENCE [LARGE SCALE GENOMIC DNA]</scope>
    <source>
        <strain evidence="12 13">B4</strain>
    </source>
</reference>
<keyword evidence="4 9" id="KW-0902">Two-component regulatory system</keyword>
<comment type="caution">
    <text evidence="12">The sequence shown here is derived from an EMBL/GenBank/DDBJ whole genome shotgun (WGS) entry which is preliminary data.</text>
</comment>
<dbReference type="PATRIC" id="fig|1149862.3.peg.2801"/>
<evidence type="ECO:0000256" key="4">
    <source>
        <dbReference type="ARBA" id="ARBA00023012"/>
    </source>
</evidence>
<gene>
    <name evidence="12" type="ORF">FB4_3836</name>
</gene>
<evidence type="ECO:0000256" key="5">
    <source>
        <dbReference type="ARBA" id="ARBA00023015"/>
    </source>
</evidence>
<dbReference type="PANTHER" id="PTHR45526">
    <property type="entry name" value="TRANSCRIPTIONAL REGULATORY PROTEIN DPIA"/>
    <property type="match status" value="1"/>
</dbReference>
<dbReference type="InterPro" id="IPR051271">
    <property type="entry name" value="2C-system_Tx_regulators"/>
</dbReference>
<dbReference type="PANTHER" id="PTHR45526:SF1">
    <property type="entry name" value="TRANSCRIPTIONAL REGULATORY PROTEIN DCUR-RELATED"/>
    <property type="match status" value="1"/>
</dbReference>
<keyword evidence="7 9" id="KW-0010">Activator</keyword>
<dbReference type="GO" id="GO:0003677">
    <property type="term" value="F:DNA binding"/>
    <property type="evidence" value="ECO:0007669"/>
    <property type="project" value="UniProtKB-KW"/>
</dbReference>
<evidence type="ECO:0000256" key="7">
    <source>
        <dbReference type="ARBA" id="ARBA00023159"/>
    </source>
</evidence>
<evidence type="ECO:0000256" key="9">
    <source>
        <dbReference type="PIRNR" id="PIRNR006171"/>
    </source>
</evidence>
<accession>I8REH0</accession>
<comment type="subcellular location">
    <subcellularLocation>
        <location evidence="1 9">Cytoplasm</location>
    </subcellularLocation>
</comment>
<evidence type="ECO:0000256" key="6">
    <source>
        <dbReference type="ARBA" id="ARBA00023125"/>
    </source>
</evidence>
<proteinExistence type="predicted"/>
<evidence type="ECO:0000259" key="11">
    <source>
        <dbReference type="PROSITE" id="PS50110"/>
    </source>
</evidence>
<evidence type="ECO:0000256" key="1">
    <source>
        <dbReference type="ARBA" id="ARBA00004496"/>
    </source>
</evidence>
<evidence type="ECO:0000313" key="12">
    <source>
        <dbReference type="EMBL" id="EIW17793.1"/>
    </source>
</evidence>
<dbReference type="InterPro" id="IPR011006">
    <property type="entry name" value="CheY-like_superfamily"/>
</dbReference>
<dbReference type="SUPFAM" id="SSF46785">
    <property type="entry name" value="Winged helix' DNA-binding domain"/>
    <property type="match status" value="1"/>
</dbReference>
<dbReference type="SUPFAM" id="SSF52172">
    <property type="entry name" value="CheY-like"/>
    <property type="match status" value="1"/>
</dbReference>
<dbReference type="Pfam" id="PF00072">
    <property type="entry name" value="Response_reg"/>
    <property type="match status" value="1"/>
</dbReference>
<name>I8REH0_9FIRM</name>
<evidence type="ECO:0000256" key="3">
    <source>
        <dbReference type="ARBA" id="ARBA00022553"/>
    </source>
</evidence>
<dbReference type="InterPro" id="IPR036388">
    <property type="entry name" value="WH-like_DNA-bd_sf"/>
</dbReference>